<keyword evidence="2" id="KW-1185">Reference proteome</keyword>
<reference evidence="1" key="1">
    <citation type="submission" date="2022-04" db="EMBL/GenBank/DDBJ databases">
        <title>Genome of the entomopathogenic fungus Entomophthora muscae.</title>
        <authorList>
            <person name="Elya C."/>
            <person name="Lovett B.R."/>
            <person name="Lee E."/>
            <person name="Macias A.M."/>
            <person name="Hajek A.E."/>
            <person name="De Bivort B.L."/>
            <person name="Kasson M.T."/>
            <person name="De Fine Licht H.H."/>
            <person name="Stajich J.E."/>
        </authorList>
    </citation>
    <scope>NUCLEOTIDE SEQUENCE</scope>
    <source>
        <strain evidence="1">Berkeley</strain>
    </source>
</reference>
<comment type="caution">
    <text evidence="1">The sequence shown here is derived from an EMBL/GenBank/DDBJ whole genome shotgun (WGS) entry which is preliminary data.</text>
</comment>
<accession>A0ACC2RTI6</accession>
<protein>
    <submittedName>
        <fullName evidence="1">Uncharacterized protein</fullName>
    </submittedName>
</protein>
<evidence type="ECO:0000313" key="2">
    <source>
        <dbReference type="Proteomes" id="UP001165960"/>
    </source>
</evidence>
<dbReference type="EMBL" id="QTSX02006526">
    <property type="protein sequence ID" value="KAJ9053361.1"/>
    <property type="molecule type" value="Genomic_DNA"/>
</dbReference>
<sequence length="103" mass="11041">MSYNIAQLSTDDKNPHDIPSSATPLNITVRIDNSFPLETQAQGCDLSPDPESLWAAGPEDQGAACLQFSGVKPLRAEAKNNGPNGKQAKLNESLNQIREHQGA</sequence>
<name>A0ACC2RTI6_9FUNG</name>
<evidence type="ECO:0000313" key="1">
    <source>
        <dbReference type="EMBL" id="KAJ9053361.1"/>
    </source>
</evidence>
<gene>
    <name evidence="1" type="ORF">DSO57_1024877</name>
</gene>
<dbReference type="Proteomes" id="UP001165960">
    <property type="component" value="Unassembled WGS sequence"/>
</dbReference>
<proteinExistence type="predicted"/>
<organism evidence="1 2">
    <name type="scientific">Entomophthora muscae</name>
    <dbReference type="NCBI Taxonomy" id="34485"/>
    <lineage>
        <taxon>Eukaryota</taxon>
        <taxon>Fungi</taxon>
        <taxon>Fungi incertae sedis</taxon>
        <taxon>Zoopagomycota</taxon>
        <taxon>Entomophthoromycotina</taxon>
        <taxon>Entomophthoromycetes</taxon>
        <taxon>Entomophthorales</taxon>
        <taxon>Entomophthoraceae</taxon>
        <taxon>Entomophthora</taxon>
    </lineage>
</organism>